<protein>
    <submittedName>
        <fullName evidence="6">Membrane protein</fullName>
    </submittedName>
</protein>
<evidence type="ECO:0000256" key="2">
    <source>
        <dbReference type="ARBA" id="ARBA00022692"/>
    </source>
</evidence>
<organism evidence="6 7">
    <name type="scientific">Colwellia marinimaniae</name>
    <dbReference type="NCBI Taxonomy" id="1513592"/>
    <lineage>
        <taxon>Bacteria</taxon>
        <taxon>Pseudomonadati</taxon>
        <taxon>Pseudomonadota</taxon>
        <taxon>Gammaproteobacteria</taxon>
        <taxon>Alteromonadales</taxon>
        <taxon>Colwelliaceae</taxon>
        <taxon>Colwellia</taxon>
    </lineage>
</organism>
<name>A0ABQ0MRU0_9GAMM</name>
<reference evidence="6 7" key="1">
    <citation type="submission" date="2017-06" db="EMBL/GenBank/DDBJ databases">
        <title>Whole Genome Sequences of Colwellia marinimaniae MTCD1.</title>
        <authorList>
            <person name="Kusumoto H."/>
            <person name="Inoue M."/>
            <person name="Tanikawa K."/>
            <person name="Maeji H."/>
            <person name="Cameron J.H."/>
            <person name="Bartlett D.H."/>
        </authorList>
    </citation>
    <scope>NUCLEOTIDE SEQUENCE [LARGE SCALE GENOMIC DNA]</scope>
    <source>
        <strain evidence="6 7">MTCD1</strain>
    </source>
</reference>
<evidence type="ECO:0000313" key="7">
    <source>
        <dbReference type="Proteomes" id="UP000197068"/>
    </source>
</evidence>
<dbReference type="Proteomes" id="UP000197068">
    <property type="component" value="Unassembled WGS sequence"/>
</dbReference>
<feature type="transmembrane region" description="Helical" evidence="5">
    <location>
        <begin position="40"/>
        <end position="62"/>
    </location>
</feature>
<dbReference type="RefSeq" id="WP_057179319.1">
    <property type="nucleotide sequence ID" value="NZ_BDQM01000003.1"/>
</dbReference>
<keyword evidence="7" id="KW-1185">Reference proteome</keyword>
<keyword evidence="2 5" id="KW-0812">Transmembrane</keyword>
<keyword evidence="3 5" id="KW-1133">Transmembrane helix</keyword>
<evidence type="ECO:0000256" key="1">
    <source>
        <dbReference type="ARBA" id="ARBA00004127"/>
    </source>
</evidence>
<proteinExistence type="predicted"/>
<evidence type="ECO:0000256" key="3">
    <source>
        <dbReference type="ARBA" id="ARBA00022989"/>
    </source>
</evidence>
<comment type="caution">
    <text evidence="6">The sequence shown here is derived from an EMBL/GenBank/DDBJ whole genome shotgun (WGS) entry which is preliminary data.</text>
</comment>
<evidence type="ECO:0000256" key="5">
    <source>
        <dbReference type="SAM" id="Phobius"/>
    </source>
</evidence>
<dbReference type="PANTHER" id="PTHR12714">
    <property type="entry name" value="PROTEIN-S ISOPRENYLCYSTEINE O-METHYLTRANSFERASE"/>
    <property type="match status" value="1"/>
</dbReference>
<feature type="transmembrane region" description="Helical" evidence="5">
    <location>
        <begin position="12"/>
        <end position="33"/>
    </location>
</feature>
<gene>
    <name evidence="6" type="ORF">MTCD1_00687</name>
</gene>
<accession>A0ABQ0MRU0</accession>
<dbReference type="Gene3D" id="1.20.120.1630">
    <property type="match status" value="1"/>
</dbReference>
<dbReference type="EMBL" id="BDQM01000003">
    <property type="protein sequence ID" value="GAW95088.1"/>
    <property type="molecule type" value="Genomic_DNA"/>
</dbReference>
<evidence type="ECO:0000256" key="4">
    <source>
        <dbReference type="ARBA" id="ARBA00023136"/>
    </source>
</evidence>
<evidence type="ECO:0000313" key="6">
    <source>
        <dbReference type="EMBL" id="GAW95088.1"/>
    </source>
</evidence>
<feature type="transmembrane region" description="Helical" evidence="5">
    <location>
        <begin position="91"/>
        <end position="121"/>
    </location>
</feature>
<dbReference type="Pfam" id="PF04191">
    <property type="entry name" value="PEMT"/>
    <property type="match status" value="1"/>
</dbReference>
<sequence length="152" mass="16668">MKFLENKIPPPLVALLIAVAMWGLSNFTATVALPATVYSMVTGFVLAGVFFALSGAISFRLAKTTVNPLKPDTASSLVTSGVYQFTRNPMYVGFVALLFVWASHLGSAWGIALIALYIVYIQRFQIVPEERALVAIFKVEFSDYKAKVSPWL</sequence>
<keyword evidence="4 5" id="KW-0472">Membrane</keyword>
<dbReference type="InterPro" id="IPR007318">
    <property type="entry name" value="Phopholipid_MeTrfase"/>
</dbReference>
<dbReference type="PANTHER" id="PTHR12714:SF24">
    <property type="entry name" value="SLR1182 PROTEIN"/>
    <property type="match status" value="1"/>
</dbReference>
<comment type="subcellular location">
    <subcellularLocation>
        <location evidence="1">Endomembrane system</location>
        <topology evidence="1">Multi-pass membrane protein</topology>
    </subcellularLocation>
</comment>